<feature type="domain" description="DNA methylase N-4/N-6" evidence="7">
    <location>
        <begin position="118"/>
        <end position="462"/>
    </location>
</feature>
<evidence type="ECO:0000256" key="4">
    <source>
        <dbReference type="ARBA" id="ARBA00022679"/>
    </source>
</evidence>
<dbReference type="Proteomes" id="UP000199437">
    <property type="component" value="Unassembled WGS sequence"/>
</dbReference>
<evidence type="ECO:0000256" key="6">
    <source>
        <dbReference type="ARBA" id="ARBA00047942"/>
    </source>
</evidence>
<evidence type="ECO:0000313" key="9">
    <source>
        <dbReference type="Proteomes" id="UP000199437"/>
    </source>
</evidence>
<dbReference type="OrthoDB" id="9800801at2"/>
<dbReference type="InterPro" id="IPR029063">
    <property type="entry name" value="SAM-dependent_MTases_sf"/>
</dbReference>
<organism evidence="8 9">
    <name type="scientific">Roseivirga pacifica</name>
    <dbReference type="NCBI Taxonomy" id="1267423"/>
    <lineage>
        <taxon>Bacteria</taxon>
        <taxon>Pseudomonadati</taxon>
        <taxon>Bacteroidota</taxon>
        <taxon>Cytophagia</taxon>
        <taxon>Cytophagales</taxon>
        <taxon>Roseivirgaceae</taxon>
        <taxon>Roseivirga</taxon>
    </lineage>
</organism>
<gene>
    <name evidence="8" type="ORF">SAMN05216290_2353</name>
</gene>
<dbReference type="Pfam" id="PF01555">
    <property type="entry name" value="N6_N4_Mtase"/>
    <property type="match status" value="1"/>
</dbReference>
<evidence type="ECO:0000256" key="2">
    <source>
        <dbReference type="ARBA" id="ARBA00011900"/>
    </source>
</evidence>
<dbReference type="SUPFAM" id="SSF53335">
    <property type="entry name" value="S-adenosyl-L-methionine-dependent methyltransferases"/>
    <property type="match status" value="1"/>
</dbReference>
<sequence>MSIDKLDLSSPDLANQNFEKLAALFPNCVTEGAEGKAIDFDLLKQELSHAVVEGNKERYRLEWPGKREAIVTANLPTTKTLRPVREDSVDFDNTENLYIEGDNLEVLKLLQESYLGKIKMIYIDPPYNTGKDFVYKDNFSKDAQEELIESGQKDEYNQRLVANPETAGRYHSDWLSMMYPRLKLARNLLKGDGAIFVSCDESEHPRLRQMLDDIFGQGNLVGDLVWAAGKKNDSRLVSISHEYIVCYAKNVDVLKEKKIIWRQRKKGLEEIYAQYNRLQKHYKDDYETMTSQLKDWFKNLSDGHPSKAHKHYSHIDKRGIYFPDNISWPGGGGPKYEVLHPKTNKPVKVPSRGWMTSDPKKLQKWIDDDRVHFGSDENKVPCIKSYLSDRENETPYSVFYQDGRAASKRLRTLMEGDYFDFPKDEMVIEEIVEMLTDADDIILDFFAGSSTSAHSILALNGREKKNRKFIQVQLPEKIDEKSGAYKAGYKNICEIGKERIRRAAKKIKEETNADIDYGFRVYRLDSSNMQDVYYKPQDYDQGNLDLFADNVKSDRTADDLLAQVMLDWGLPLSLKIEQVDVSGRKVFKVAENSLYACFDSGIDEDFAKAITQDEPLRIVFKDSGFKNDTAKVNVKQLLKQLSPETEMKVI</sequence>
<evidence type="ECO:0000256" key="5">
    <source>
        <dbReference type="ARBA" id="ARBA00022691"/>
    </source>
</evidence>
<dbReference type="EMBL" id="FOIR01000002">
    <property type="protein sequence ID" value="SEW26598.1"/>
    <property type="molecule type" value="Genomic_DNA"/>
</dbReference>
<dbReference type="AlphaFoldDB" id="A0A1I0QHG9"/>
<dbReference type="InterPro" id="IPR002052">
    <property type="entry name" value="DNA_methylase_N6_adenine_CS"/>
</dbReference>
<dbReference type="GO" id="GO:0032259">
    <property type="term" value="P:methylation"/>
    <property type="evidence" value="ECO:0007669"/>
    <property type="project" value="UniProtKB-KW"/>
</dbReference>
<keyword evidence="5" id="KW-0949">S-adenosyl-L-methionine</keyword>
<proteinExistence type="inferred from homology"/>
<evidence type="ECO:0000259" key="7">
    <source>
        <dbReference type="Pfam" id="PF01555"/>
    </source>
</evidence>
<dbReference type="EC" id="2.1.1.72" evidence="2"/>
<keyword evidence="3 8" id="KW-0489">Methyltransferase</keyword>
<dbReference type="InterPro" id="IPR002941">
    <property type="entry name" value="DNA_methylase_N4/N6"/>
</dbReference>
<dbReference type="PIRSF" id="PIRSF015855">
    <property type="entry name" value="TypeIII_Mtase_mKpnI"/>
    <property type="match status" value="1"/>
</dbReference>
<evidence type="ECO:0000313" key="8">
    <source>
        <dbReference type="EMBL" id="SEW26598.1"/>
    </source>
</evidence>
<dbReference type="InterPro" id="IPR002295">
    <property type="entry name" value="N4/N6-MTase_EcoPI_Mod-like"/>
</dbReference>
<dbReference type="GO" id="GO:0009007">
    <property type="term" value="F:site-specific DNA-methyltransferase (adenine-specific) activity"/>
    <property type="evidence" value="ECO:0007669"/>
    <property type="project" value="UniProtKB-EC"/>
</dbReference>
<keyword evidence="9" id="KW-1185">Reference proteome</keyword>
<comment type="catalytic activity">
    <reaction evidence="6">
        <text>a 2'-deoxyadenosine in DNA + S-adenosyl-L-methionine = an N(6)-methyl-2'-deoxyadenosine in DNA + S-adenosyl-L-homocysteine + H(+)</text>
        <dbReference type="Rhea" id="RHEA:15197"/>
        <dbReference type="Rhea" id="RHEA-COMP:12418"/>
        <dbReference type="Rhea" id="RHEA-COMP:12419"/>
        <dbReference type="ChEBI" id="CHEBI:15378"/>
        <dbReference type="ChEBI" id="CHEBI:57856"/>
        <dbReference type="ChEBI" id="CHEBI:59789"/>
        <dbReference type="ChEBI" id="CHEBI:90615"/>
        <dbReference type="ChEBI" id="CHEBI:90616"/>
        <dbReference type="EC" id="2.1.1.72"/>
    </reaction>
</comment>
<reference evidence="9" key="1">
    <citation type="submission" date="2016-10" db="EMBL/GenBank/DDBJ databases">
        <authorList>
            <person name="Varghese N."/>
            <person name="Submissions S."/>
        </authorList>
    </citation>
    <scope>NUCLEOTIDE SEQUENCE [LARGE SCALE GENOMIC DNA]</scope>
    <source>
        <strain evidence="9">CGMCC 1.12402</strain>
    </source>
</reference>
<evidence type="ECO:0000256" key="3">
    <source>
        <dbReference type="ARBA" id="ARBA00022603"/>
    </source>
</evidence>
<dbReference type="GO" id="GO:0008170">
    <property type="term" value="F:N-methyltransferase activity"/>
    <property type="evidence" value="ECO:0007669"/>
    <property type="project" value="InterPro"/>
</dbReference>
<dbReference type="STRING" id="1267423.SAMN05216290_2353"/>
<comment type="similarity">
    <text evidence="1">Belongs to the N(4)/N(6)-methyltransferase family.</text>
</comment>
<dbReference type="PROSITE" id="PS00092">
    <property type="entry name" value="N6_MTASE"/>
    <property type="match status" value="1"/>
</dbReference>
<dbReference type="Gene3D" id="3.40.50.150">
    <property type="entry name" value="Vaccinia Virus protein VP39"/>
    <property type="match status" value="1"/>
</dbReference>
<keyword evidence="4 8" id="KW-0808">Transferase</keyword>
<dbReference type="GO" id="GO:0003677">
    <property type="term" value="F:DNA binding"/>
    <property type="evidence" value="ECO:0007669"/>
    <property type="project" value="InterPro"/>
</dbReference>
<dbReference type="PRINTS" id="PR00506">
    <property type="entry name" value="D21N6MTFRASE"/>
</dbReference>
<protein>
    <recommendedName>
        <fullName evidence="2">site-specific DNA-methyltransferase (adenine-specific)</fullName>
        <ecNumber evidence="2">2.1.1.72</ecNumber>
    </recommendedName>
</protein>
<accession>A0A1I0QHG9</accession>
<evidence type="ECO:0000256" key="1">
    <source>
        <dbReference type="ARBA" id="ARBA00006594"/>
    </source>
</evidence>
<dbReference type="RefSeq" id="WP_090258776.1">
    <property type="nucleotide sequence ID" value="NZ_FOIR01000002.1"/>
</dbReference>
<dbReference type="GeneID" id="99987055"/>
<name>A0A1I0QHG9_9BACT</name>